<sequence length="648" mass="73491">MPNVFPFILFTLVDFFMTEVDEEDPFEYDFDPADLELTAALEEQLSSTQPTSLFPTLTQTQQSQTPRSNLTIPHPPQQQREPQINAEASRLIEELRQKLSWRISIGRNRRKEISHRRNQKERILKNFLAQNQRFENPRPIQKTFQCHHPQTYPSIRQASTPPTQSPMLSAEQYTPPVRSETQFRTIPSAALLREHSKPPLPPASYSVEIKQTLPNKCKPQPHSKLNASTLHMTMLKVIFADVVKEYSKDRSANLNMLLSPSKIRTFAQLYSAKFAPTTKMCAAHAKERLKMIASDIKDLLIRSQDAEFTISSLLIQFGLCLPICTEERLYDIIHAIAKTLQALSSSLPIARDLLIKEIKFSLVNSNVYKLVQALSLYSFKKPPPMYHLVEENPEITTANSTEMIRIAEKYSTVAPAVAEALQYEKTPPRADATVKCVLFVLSSVGSFGLKATLLFLLTDKAFLDLLSPNTPMDILETAIAVINLNTRDRNWMAIEAQAVDKKPPLFVTRMCQLLEIKQNSQSENWYLFSNRLLYLLGEICLMQLPENLAVATKKAIFSTVIDFIVRGCEFKASGHSNKLIAAHKKLAKAGCGALLRVMKANANNSFEYDNKSTTQLRNLVAFYVDNNEDESHPARNHLLAIEKLLDRM</sequence>
<feature type="region of interest" description="Disordered" evidence="1">
    <location>
        <begin position="47"/>
        <end position="81"/>
    </location>
</feature>
<reference evidence="3 4" key="1">
    <citation type="submission" date="2014-09" db="EMBL/GenBank/DDBJ databases">
        <authorList>
            <person name="Ellenberger Sabrina"/>
        </authorList>
    </citation>
    <scope>NUCLEOTIDE SEQUENCE [LARGE SCALE GENOMIC DNA]</scope>
    <source>
        <strain evidence="3 4">CBS 412.66</strain>
    </source>
</reference>
<feature type="chain" id="PRO_5002137764" evidence="2">
    <location>
        <begin position="23"/>
        <end position="648"/>
    </location>
</feature>
<name>A0A0B7N3F8_9FUNG</name>
<evidence type="ECO:0000256" key="1">
    <source>
        <dbReference type="SAM" id="MobiDB-lite"/>
    </source>
</evidence>
<feature type="compositionally biased region" description="Low complexity" evidence="1">
    <location>
        <begin position="47"/>
        <end position="68"/>
    </location>
</feature>
<evidence type="ECO:0000313" key="3">
    <source>
        <dbReference type="EMBL" id="CEP09948.1"/>
    </source>
</evidence>
<dbReference type="Proteomes" id="UP000054107">
    <property type="component" value="Unassembled WGS sequence"/>
</dbReference>
<keyword evidence="4" id="KW-1185">Reference proteome</keyword>
<keyword evidence="2" id="KW-0732">Signal</keyword>
<accession>A0A0B7N3F8</accession>
<protein>
    <submittedName>
        <fullName evidence="3">Uncharacterized protein</fullName>
    </submittedName>
</protein>
<evidence type="ECO:0000313" key="4">
    <source>
        <dbReference type="Proteomes" id="UP000054107"/>
    </source>
</evidence>
<proteinExistence type="predicted"/>
<organism evidence="3 4">
    <name type="scientific">Parasitella parasitica</name>
    <dbReference type="NCBI Taxonomy" id="35722"/>
    <lineage>
        <taxon>Eukaryota</taxon>
        <taxon>Fungi</taxon>
        <taxon>Fungi incertae sedis</taxon>
        <taxon>Mucoromycota</taxon>
        <taxon>Mucoromycotina</taxon>
        <taxon>Mucoromycetes</taxon>
        <taxon>Mucorales</taxon>
        <taxon>Mucorineae</taxon>
        <taxon>Mucoraceae</taxon>
        <taxon>Parasitella</taxon>
    </lineage>
</organism>
<dbReference type="AlphaFoldDB" id="A0A0B7N3F8"/>
<dbReference type="OrthoDB" id="2212248at2759"/>
<feature type="signal peptide" evidence="2">
    <location>
        <begin position="1"/>
        <end position="22"/>
    </location>
</feature>
<gene>
    <name evidence="3" type="primary">PARPA_03545.1 scaffold 8343</name>
</gene>
<dbReference type="EMBL" id="LN722805">
    <property type="protein sequence ID" value="CEP09948.1"/>
    <property type="molecule type" value="Genomic_DNA"/>
</dbReference>
<evidence type="ECO:0000256" key="2">
    <source>
        <dbReference type="SAM" id="SignalP"/>
    </source>
</evidence>